<accession>R4K137</accession>
<dbReference type="STRING" id="86416.Clopa_1907"/>
<proteinExistence type="predicted"/>
<feature type="transmembrane region" description="Helical" evidence="1">
    <location>
        <begin position="30"/>
        <end position="51"/>
    </location>
</feature>
<reference evidence="2 3" key="1">
    <citation type="submission" date="2012-01" db="EMBL/GenBank/DDBJ databases">
        <title>Complete sequence of chromosome of Clostridium pasteurianum BC1.</title>
        <authorList>
            <consortium name="US DOE Joint Genome Institute"/>
            <person name="Lucas S."/>
            <person name="Han J."/>
            <person name="Lapidus A."/>
            <person name="Cheng J.-F."/>
            <person name="Goodwin L."/>
            <person name="Pitluck S."/>
            <person name="Peters L."/>
            <person name="Mikhailova N."/>
            <person name="Teshima H."/>
            <person name="Detter J.C."/>
            <person name="Han C."/>
            <person name="Tapia R."/>
            <person name="Land M."/>
            <person name="Hauser L."/>
            <person name="Kyrpides N."/>
            <person name="Ivanova N."/>
            <person name="Pagani I."/>
            <person name="Dunn J."/>
            <person name="Taghavi S."/>
            <person name="Francis A."/>
            <person name="van der Lelie D."/>
            <person name="Woyke T."/>
        </authorList>
    </citation>
    <scope>NUCLEOTIDE SEQUENCE [LARGE SCALE GENOMIC DNA]</scope>
    <source>
        <strain evidence="2 3">BC1</strain>
    </source>
</reference>
<keyword evidence="3" id="KW-1185">Reference proteome</keyword>
<dbReference type="EMBL" id="CP003261">
    <property type="protein sequence ID" value="AGK96807.1"/>
    <property type="molecule type" value="Genomic_DNA"/>
</dbReference>
<dbReference type="RefSeq" id="WP_015615125.1">
    <property type="nucleotide sequence ID" value="NC_021182.1"/>
</dbReference>
<feature type="transmembrane region" description="Helical" evidence="1">
    <location>
        <begin position="71"/>
        <end position="90"/>
    </location>
</feature>
<name>R4K137_CLOPA</name>
<dbReference type="PATRIC" id="fig|86416.3.peg.1878"/>
<sequence length="111" mass="12635">MKKRKSSGVAEYAALGGLAKVSRNKNVNNMGGIFLIVSGILLIGEIIKLPFKILWKMTILACKLAYNCFKYFIKFSILILKLGYQGTIYVTKRLYKAYKSYKTNKENQVIK</sequence>
<evidence type="ECO:0000256" key="1">
    <source>
        <dbReference type="SAM" id="Phobius"/>
    </source>
</evidence>
<keyword evidence="1" id="KW-0472">Membrane</keyword>
<dbReference type="Proteomes" id="UP000013523">
    <property type="component" value="Chromosome"/>
</dbReference>
<protein>
    <submittedName>
        <fullName evidence="2">Uncharacterized protein</fullName>
    </submittedName>
</protein>
<organism evidence="2 3">
    <name type="scientific">Clostridium pasteurianum BC1</name>
    <dbReference type="NCBI Taxonomy" id="86416"/>
    <lineage>
        <taxon>Bacteria</taxon>
        <taxon>Bacillati</taxon>
        <taxon>Bacillota</taxon>
        <taxon>Clostridia</taxon>
        <taxon>Eubacteriales</taxon>
        <taxon>Clostridiaceae</taxon>
        <taxon>Clostridium</taxon>
    </lineage>
</organism>
<gene>
    <name evidence="2" type="ORF">Clopa_1907</name>
</gene>
<evidence type="ECO:0000313" key="2">
    <source>
        <dbReference type="EMBL" id="AGK96807.1"/>
    </source>
</evidence>
<evidence type="ECO:0000313" key="3">
    <source>
        <dbReference type="Proteomes" id="UP000013523"/>
    </source>
</evidence>
<dbReference type="HOGENOM" id="CLU_2153981_0_0_9"/>
<dbReference type="AlphaFoldDB" id="R4K137"/>
<keyword evidence="1" id="KW-1133">Transmembrane helix</keyword>
<dbReference type="KEGG" id="cpas:Clopa_1907"/>
<keyword evidence="1" id="KW-0812">Transmembrane</keyword>